<reference evidence="3" key="1">
    <citation type="submission" date="2023-03" db="EMBL/GenBank/DDBJ databases">
        <authorList>
            <person name="Steffen K."/>
            <person name="Cardenas P."/>
        </authorList>
    </citation>
    <scope>NUCLEOTIDE SEQUENCE</scope>
</reference>
<dbReference type="EMBL" id="CASHTH010004005">
    <property type="protein sequence ID" value="CAI8052354.1"/>
    <property type="molecule type" value="Genomic_DNA"/>
</dbReference>
<evidence type="ECO:0000313" key="4">
    <source>
        <dbReference type="Proteomes" id="UP001174909"/>
    </source>
</evidence>
<comment type="caution">
    <text evidence="3">The sequence shown here is derived from an EMBL/GenBank/DDBJ whole genome shotgun (WGS) entry which is preliminary data.</text>
</comment>
<name>A0AA35TRC4_GEOBA</name>
<protein>
    <submittedName>
        <fullName evidence="3">NACHT, LRR and PYD domains-containing protein 12</fullName>
    </submittedName>
</protein>
<dbReference type="PANTHER" id="PTHR24106">
    <property type="entry name" value="NACHT, LRR AND CARD DOMAINS-CONTAINING"/>
    <property type="match status" value="1"/>
</dbReference>
<dbReference type="AlphaFoldDB" id="A0AA35TRC4"/>
<evidence type="ECO:0000256" key="2">
    <source>
        <dbReference type="ARBA" id="ARBA00022737"/>
    </source>
</evidence>
<organism evidence="3 4">
    <name type="scientific">Geodia barretti</name>
    <name type="common">Barrett's horny sponge</name>
    <dbReference type="NCBI Taxonomy" id="519541"/>
    <lineage>
        <taxon>Eukaryota</taxon>
        <taxon>Metazoa</taxon>
        <taxon>Porifera</taxon>
        <taxon>Demospongiae</taxon>
        <taxon>Heteroscleromorpha</taxon>
        <taxon>Tetractinellida</taxon>
        <taxon>Astrophorina</taxon>
        <taxon>Geodiidae</taxon>
        <taxon>Geodia</taxon>
    </lineage>
</organism>
<dbReference type="SUPFAM" id="SSF52047">
    <property type="entry name" value="RNI-like"/>
    <property type="match status" value="1"/>
</dbReference>
<evidence type="ECO:0000256" key="1">
    <source>
        <dbReference type="ARBA" id="ARBA00022614"/>
    </source>
</evidence>
<dbReference type="InterPro" id="IPR032675">
    <property type="entry name" value="LRR_dom_sf"/>
</dbReference>
<accession>A0AA35TRC4</accession>
<keyword evidence="1" id="KW-0433">Leucine-rich repeat</keyword>
<keyword evidence="4" id="KW-1185">Reference proteome</keyword>
<feature type="non-terminal residue" evidence="3">
    <location>
        <position position="667"/>
    </location>
</feature>
<dbReference type="InterPro" id="IPR051261">
    <property type="entry name" value="NLR"/>
</dbReference>
<keyword evidence="2" id="KW-0677">Repeat</keyword>
<dbReference type="Gene3D" id="3.80.10.10">
    <property type="entry name" value="Ribonuclease Inhibitor"/>
    <property type="match status" value="1"/>
</dbReference>
<sequence length="667" mass="76423">MKYILCRQLLPNCTIILTTRPSAKHTLRLNFQPQVDKHVEIIGFTEEERVKYITEVFNNEPELQGNFLTYMFLVPHIKSMMYIPLNCAIIAQVYYESQSSQGLAIPKTRTQLYKALTHSLLVRYMKESNHDYSSVLPENLNKKDLGMFKTLAKFAFDSYHKGKSRKVTFFKEDIPLDFAHFGLMNESTEMYASKGVEKTFSFLHLSLQEYLAAWHLANSYGIDFQIAYYGLALSTYTSLQHQYRNYSSCNKEESALLSSIENDRSSLVEPAIFLAGITGCRCQPEGCKNKWEIYLGQEGLEPTRMLVHSLYETQNPNIISCYFAGEDCRRDVVIGLGLHTAHTPYDCYALTYCLQHSLGQVNLDFYINDDDVLLVKIFVKGLIDHCSTTPSLALEHLRLWLLADSVEDVKTCLYHMTKAKFLRETKKIVIYSKSRSLNIAQTFLQSLIKLQHLEVHIDSPTSWEWLTAIKSLSDLRILHISSDEGCCLPQTDLSWPIKHKLTEVVLDIKYSSHDLCSSTDMLVYSLLKSVVLSKSSLIKKMVLPNITRDMMASVHNIIQHCPNLEMLDLKRSRLGYDGIIYICSALRYNTSLKYLVIDEDLQLPPSRITKQSLVQFITFASMERLSLPCKTTCTDFLLELNRILKDNRTLEGMKIQCGLFLPLSAGE</sequence>
<dbReference type="Proteomes" id="UP001174909">
    <property type="component" value="Unassembled WGS sequence"/>
</dbReference>
<proteinExistence type="predicted"/>
<evidence type="ECO:0000313" key="3">
    <source>
        <dbReference type="EMBL" id="CAI8052354.1"/>
    </source>
</evidence>
<gene>
    <name evidence="3" type="ORF">GBAR_LOCUS28639</name>
</gene>